<dbReference type="Proteomes" id="UP001175228">
    <property type="component" value="Unassembled WGS sequence"/>
</dbReference>
<evidence type="ECO:0000313" key="2">
    <source>
        <dbReference type="EMBL" id="KAK0502760.1"/>
    </source>
</evidence>
<evidence type="ECO:0000256" key="1">
    <source>
        <dbReference type="SAM" id="Phobius"/>
    </source>
</evidence>
<evidence type="ECO:0000313" key="3">
    <source>
        <dbReference type="Proteomes" id="UP001175228"/>
    </source>
</evidence>
<sequence length="211" mass="23114">MTLSLNITLDGTPEAFQSIPVALRWEHGYPLDFILGAFSNFLGIDPVMIVMANQVVENFTEDRIIDMTFNHTSPSTEDCTLVAWLQVPNAEHRNRFVENEPFIVNFIARTSMPVTCQQPSPTIVSGTTSSVSECIPPSTIASNVPLESTSPTGTIAGSILGFLALDLMISVSLYIFIRQRRLKAATPLHPQDSPWPTLTALPVNSDVTRAL</sequence>
<dbReference type="CDD" id="cd12087">
    <property type="entry name" value="TM_EGFR-like"/>
    <property type="match status" value="1"/>
</dbReference>
<gene>
    <name evidence="2" type="ORF">EDD18DRAFT_1345579</name>
</gene>
<keyword evidence="1" id="KW-0812">Transmembrane</keyword>
<dbReference type="EMBL" id="JAUEPU010000004">
    <property type="protein sequence ID" value="KAK0502760.1"/>
    <property type="molecule type" value="Genomic_DNA"/>
</dbReference>
<protein>
    <submittedName>
        <fullName evidence="2">Uncharacterized protein</fullName>
    </submittedName>
</protein>
<feature type="transmembrane region" description="Helical" evidence="1">
    <location>
        <begin position="155"/>
        <end position="177"/>
    </location>
</feature>
<proteinExistence type="predicted"/>
<keyword evidence="3" id="KW-1185">Reference proteome</keyword>
<keyword evidence="1" id="KW-1133">Transmembrane helix</keyword>
<comment type="caution">
    <text evidence="2">The sequence shown here is derived from an EMBL/GenBank/DDBJ whole genome shotgun (WGS) entry which is preliminary data.</text>
</comment>
<reference evidence="2" key="1">
    <citation type="submission" date="2023-06" db="EMBL/GenBank/DDBJ databases">
        <authorList>
            <consortium name="Lawrence Berkeley National Laboratory"/>
            <person name="Ahrendt S."/>
            <person name="Sahu N."/>
            <person name="Indic B."/>
            <person name="Wong-Bajracharya J."/>
            <person name="Merenyi Z."/>
            <person name="Ke H.-M."/>
            <person name="Monk M."/>
            <person name="Kocsube S."/>
            <person name="Drula E."/>
            <person name="Lipzen A."/>
            <person name="Balint B."/>
            <person name="Henrissat B."/>
            <person name="Andreopoulos B."/>
            <person name="Martin F.M."/>
            <person name="Harder C.B."/>
            <person name="Rigling D."/>
            <person name="Ford K.L."/>
            <person name="Foster G.D."/>
            <person name="Pangilinan J."/>
            <person name="Papanicolaou A."/>
            <person name="Barry K."/>
            <person name="LaButti K."/>
            <person name="Viragh M."/>
            <person name="Koriabine M."/>
            <person name="Yan M."/>
            <person name="Riley R."/>
            <person name="Champramary S."/>
            <person name="Plett K.L."/>
            <person name="Tsai I.J."/>
            <person name="Slot J."/>
            <person name="Sipos G."/>
            <person name="Plett J."/>
            <person name="Nagy L.G."/>
            <person name="Grigoriev I.V."/>
        </authorList>
    </citation>
    <scope>NUCLEOTIDE SEQUENCE</scope>
    <source>
        <strain evidence="2">HWK02</strain>
    </source>
</reference>
<organism evidence="2 3">
    <name type="scientific">Armillaria luteobubalina</name>
    <dbReference type="NCBI Taxonomy" id="153913"/>
    <lineage>
        <taxon>Eukaryota</taxon>
        <taxon>Fungi</taxon>
        <taxon>Dikarya</taxon>
        <taxon>Basidiomycota</taxon>
        <taxon>Agaricomycotina</taxon>
        <taxon>Agaricomycetes</taxon>
        <taxon>Agaricomycetidae</taxon>
        <taxon>Agaricales</taxon>
        <taxon>Marasmiineae</taxon>
        <taxon>Physalacriaceae</taxon>
        <taxon>Armillaria</taxon>
    </lineage>
</organism>
<keyword evidence="1" id="KW-0472">Membrane</keyword>
<name>A0AA39QIQ5_9AGAR</name>
<dbReference type="AlphaFoldDB" id="A0AA39QIQ5"/>
<accession>A0AA39QIQ5</accession>